<name>A0A8S5SLJ7_9CAUD</name>
<sequence length="30" mass="3601">MFLSLFLGHSVKSTKYKYNNFQHVLIKLML</sequence>
<dbReference type="EMBL" id="BK032622">
    <property type="protein sequence ID" value="DAF51792.1"/>
    <property type="molecule type" value="Genomic_DNA"/>
</dbReference>
<organism evidence="1">
    <name type="scientific">Podoviridae sp. ctHMt20</name>
    <dbReference type="NCBI Taxonomy" id="2827728"/>
    <lineage>
        <taxon>Viruses</taxon>
        <taxon>Duplodnaviria</taxon>
        <taxon>Heunggongvirae</taxon>
        <taxon>Uroviricota</taxon>
        <taxon>Caudoviricetes</taxon>
    </lineage>
</organism>
<protein>
    <submittedName>
        <fullName evidence="1">Uncharacterized protein</fullName>
    </submittedName>
</protein>
<accession>A0A8S5SLJ7</accession>
<evidence type="ECO:0000313" key="1">
    <source>
        <dbReference type="EMBL" id="DAF51792.1"/>
    </source>
</evidence>
<reference evidence="1" key="1">
    <citation type="journal article" date="2021" name="Proc. Natl. Acad. Sci. U.S.A.">
        <title>A Catalog of Tens of Thousands of Viruses from Human Metagenomes Reveals Hidden Associations with Chronic Diseases.</title>
        <authorList>
            <person name="Tisza M.J."/>
            <person name="Buck C.B."/>
        </authorList>
    </citation>
    <scope>NUCLEOTIDE SEQUENCE</scope>
    <source>
        <strain evidence="1">CtHMt20</strain>
    </source>
</reference>
<proteinExistence type="predicted"/>